<keyword evidence="5" id="KW-1185">Reference proteome</keyword>
<dbReference type="PANTHER" id="PTHR37813:SF1">
    <property type="entry name" value="FELS-2 PROPHAGE PROTEIN"/>
    <property type="match status" value="1"/>
</dbReference>
<reference evidence="4 5" key="1">
    <citation type="journal article" date="2012" name="J. Bacteriol.">
        <title>Genome Sequence of Nitratireductor indicus Type Strain C115.</title>
        <authorList>
            <person name="Lai Q."/>
            <person name="Li G."/>
            <person name="Yu Z."/>
            <person name="Shao Z."/>
        </authorList>
    </citation>
    <scope>NUCLEOTIDE SEQUENCE [LARGE SCALE GENOMIC DNA]</scope>
    <source>
        <strain evidence="4 5">C115</strain>
    </source>
</reference>
<sequence>MAQGVIGSLRVNLGIDTAQFGNGLKKAESGLQRFGKLARTGLLAAGAAATAAAGGLAVMVKGTINSADEMAKASRSFGVPIEELSRLRYAADLSGVSFSNLGNSLRTLNKNAYDASKGTGAAKDAFAELGVNVANTDGSLKSATQLMGEVADALQNVDDETRKAALSGKIFGERYGPQLASLLAGGSEGINKLTAEAGKFGQVFTEEMGANAEQFNDNISRLTGSIGSLAASITASILPALTQFSDFAVSVAAGFSELDPAIQTFISSGAALTAGLAALAIPLGAVALAIGAIGAPVIAVSAAIAGLTAAVVAFYPQIKAVDAAVMQWARNFDAAFLEMLNAAKTKTAEIIASAGAFASSFLQKFVDLHVQMYEIGVQIMQGLWNGIKSMFGTVTEGIASVGASIRDRLKGLLGIHSPSTVFHEIGVNIMQGLANGMNSMASGVTDIAGSAADGITSSFEGIGSGIAEAIKGTKEWKDVALDAIRSVATSILSNMNFGGGIFGGLLKGLLGGLVGFANGGSFTVGGAGAVDSQLVAFKATPGETVDIRKPGQDMGGGGALDVRVSMDRNGNLQAYVEQTSGRVSAQVVRAAAPGIIEGSTQATQAESRNRPGFFR</sequence>
<organism evidence="4 5">
    <name type="scientific">Nitratireductor indicus C115</name>
    <dbReference type="NCBI Taxonomy" id="1231190"/>
    <lineage>
        <taxon>Bacteria</taxon>
        <taxon>Pseudomonadati</taxon>
        <taxon>Pseudomonadota</taxon>
        <taxon>Alphaproteobacteria</taxon>
        <taxon>Hyphomicrobiales</taxon>
        <taxon>Phyllobacteriaceae</taxon>
        <taxon>Nitratireductor</taxon>
    </lineage>
</organism>
<feature type="domain" description="Phage tail tape measure protein" evidence="3">
    <location>
        <begin position="45"/>
        <end position="172"/>
    </location>
</feature>
<keyword evidence="1" id="KW-1188">Viral release from host cell</keyword>
<dbReference type="OrthoDB" id="7592271at2"/>
<evidence type="ECO:0000256" key="1">
    <source>
        <dbReference type="ARBA" id="ARBA00022612"/>
    </source>
</evidence>
<dbReference type="AlphaFoldDB" id="K2NKI1"/>
<dbReference type="Proteomes" id="UP000007374">
    <property type="component" value="Unassembled WGS sequence"/>
</dbReference>
<evidence type="ECO:0000259" key="3">
    <source>
        <dbReference type="Pfam" id="PF10145"/>
    </source>
</evidence>
<proteinExistence type="predicted"/>
<gene>
    <name evidence="4" type="ORF">NA8A_23449</name>
</gene>
<evidence type="ECO:0000256" key="2">
    <source>
        <dbReference type="SAM" id="Phobius"/>
    </source>
</evidence>
<accession>K2NKI1</accession>
<keyword evidence="2" id="KW-1133">Transmembrane helix</keyword>
<evidence type="ECO:0000313" key="4">
    <source>
        <dbReference type="EMBL" id="EKF39940.1"/>
    </source>
</evidence>
<evidence type="ECO:0000313" key="5">
    <source>
        <dbReference type="Proteomes" id="UP000007374"/>
    </source>
</evidence>
<dbReference type="RefSeq" id="WP_009452926.1">
    <property type="nucleotide sequence ID" value="NZ_AMSI01000033.1"/>
</dbReference>
<dbReference type="InterPro" id="IPR010090">
    <property type="entry name" value="Phage_tape_meas"/>
</dbReference>
<comment type="caution">
    <text evidence="4">The sequence shown here is derived from an EMBL/GenBank/DDBJ whole genome shotgun (WGS) entry which is preliminary data.</text>
</comment>
<feature type="transmembrane region" description="Helical" evidence="2">
    <location>
        <begin position="297"/>
        <end position="315"/>
    </location>
</feature>
<protein>
    <recommendedName>
        <fullName evidence="3">Phage tail tape measure protein domain-containing protein</fullName>
    </recommendedName>
</protein>
<dbReference type="Pfam" id="PF10145">
    <property type="entry name" value="PhageMin_Tail"/>
    <property type="match status" value="1"/>
</dbReference>
<dbReference type="PANTHER" id="PTHR37813">
    <property type="entry name" value="FELS-2 PROPHAGE PROTEIN"/>
    <property type="match status" value="1"/>
</dbReference>
<dbReference type="STRING" id="721133.SAMN05216176_12716"/>
<keyword evidence="2" id="KW-0812">Transmembrane</keyword>
<dbReference type="eggNOG" id="COG5283">
    <property type="taxonomic scope" value="Bacteria"/>
</dbReference>
<dbReference type="eggNOG" id="COG5412">
    <property type="taxonomic scope" value="Bacteria"/>
</dbReference>
<name>K2NKI1_9HYPH</name>
<keyword evidence="2" id="KW-0472">Membrane</keyword>
<dbReference type="PATRIC" id="fig|1231190.3.peg.4827"/>
<feature type="transmembrane region" description="Helical" evidence="2">
    <location>
        <begin position="265"/>
        <end position="290"/>
    </location>
</feature>
<dbReference type="EMBL" id="AMSI01000033">
    <property type="protein sequence ID" value="EKF39940.1"/>
    <property type="molecule type" value="Genomic_DNA"/>
</dbReference>